<dbReference type="Pfam" id="PF00106">
    <property type="entry name" value="adh_short"/>
    <property type="match status" value="1"/>
</dbReference>
<evidence type="ECO:0000256" key="2">
    <source>
        <dbReference type="ARBA" id="ARBA00023002"/>
    </source>
</evidence>
<dbReference type="RefSeq" id="XP_037218882.1">
    <property type="nucleotide sequence ID" value="XM_037365640.1"/>
</dbReference>
<dbReference type="InterPro" id="IPR036291">
    <property type="entry name" value="NAD(P)-bd_dom_sf"/>
</dbReference>
<comment type="caution">
    <text evidence="3">The sequence shown here is derived from an EMBL/GenBank/DDBJ whole genome shotgun (WGS) entry which is preliminary data.</text>
</comment>
<organism evidence="3 4">
    <name type="scientific">Mycena indigotica</name>
    <dbReference type="NCBI Taxonomy" id="2126181"/>
    <lineage>
        <taxon>Eukaryota</taxon>
        <taxon>Fungi</taxon>
        <taxon>Dikarya</taxon>
        <taxon>Basidiomycota</taxon>
        <taxon>Agaricomycotina</taxon>
        <taxon>Agaricomycetes</taxon>
        <taxon>Agaricomycetidae</taxon>
        <taxon>Agaricales</taxon>
        <taxon>Marasmiineae</taxon>
        <taxon>Mycenaceae</taxon>
        <taxon>Mycena</taxon>
    </lineage>
</organism>
<evidence type="ECO:0000313" key="3">
    <source>
        <dbReference type="EMBL" id="KAF7299494.1"/>
    </source>
</evidence>
<reference evidence="3" key="1">
    <citation type="submission" date="2020-05" db="EMBL/GenBank/DDBJ databases">
        <title>Mycena genomes resolve the evolution of fungal bioluminescence.</title>
        <authorList>
            <person name="Tsai I.J."/>
        </authorList>
    </citation>
    <scope>NUCLEOTIDE SEQUENCE</scope>
    <source>
        <strain evidence="3">171206Taipei</strain>
    </source>
</reference>
<dbReference type="GO" id="GO:0016491">
    <property type="term" value="F:oxidoreductase activity"/>
    <property type="evidence" value="ECO:0007669"/>
    <property type="project" value="UniProtKB-KW"/>
</dbReference>
<gene>
    <name evidence="3" type="ORF">MIND_00899500</name>
</gene>
<keyword evidence="4" id="KW-1185">Reference proteome</keyword>
<sequence>MTDYPIFSFETTADEVATAFSSEIKGKNVLITGTSLNGIGFEAALAISKYANLVIITGYNDERLKLSEDAIKKEVPGANVRRLVLDLSSLAAVRQAAVEINAYTESLHVVVHNAAAPIARYKRTVDGLENQIAVAHVGPFLLTKLILPKVLASTSETYTPRVVFVASSAHKYGQGVNLELLKTPDESKHHPGYAYLQAKSANILTAIELARRANGKLLAFSLHPGIIDTNFNQKDDAIPVLQSLKLLDANGKPNTVDFKWKTIPQGAATTVAAAFDPRITADSGAYLDDSKIATQTVSPHSTDPANAERLWTATEEVIGEKFEL</sequence>
<dbReference type="GeneID" id="59348156"/>
<dbReference type="AlphaFoldDB" id="A0A8H6SHK9"/>
<dbReference type="InterPro" id="IPR002347">
    <property type="entry name" value="SDR_fam"/>
</dbReference>
<dbReference type="Proteomes" id="UP000636479">
    <property type="component" value="Unassembled WGS sequence"/>
</dbReference>
<dbReference type="PANTHER" id="PTHR24320">
    <property type="entry name" value="RETINOL DEHYDROGENASE"/>
    <property type="match status" value="1"/>
</dbReference>
<evidence type="ECO:0000313" key="4">
    <source>
        <dbReference type="Proteomes" id="UP000636479"/>
    </source>
</evidence>
<comment type="similarity">
    <text evidence="1">Belongs to the short-chain dehydrogenases/reductases (SDR) family.</text>
</comment>
<dbReference type="Gene3D" id="3.40.50.720">
    <property type="entry name" value="NAD(P)-binding Rossmann-like Domain"/>
    <property type="match status" value="1"/>
</dbReference>
<dbReference type="OrthoDB" id="191139at2759"/>
<dbReference type="PANTHER" id="PTHR24320:SF283">
    <property type="entry name" value="RETINOL DEHYDROGENASE 11"/>
    <property type="match status" value="1"/>
</dbReference>
<proteinExistence type="inferred from homology"/>
<evidence type="ECO:0000256" key="1">
    <source>
        <dbReference type="ARBA" id="ARBA00006484"/>
    </source>
</evidence>
<dbReference type="EMBL" id="JACAZF010000007">
    <property type="protein sequence ID" value="KAF7299494.1"/>
    <property type="molecule type" value="Genomic_DNA"/>
</dbReference>
<accession>A0A8H6SHK9</accession>
<protein>
    <submittedName>
        <fullName evidence="3">Short-chain dehydrogenase/reductase family protein</fullName>
    </submittedName>
</protein>
<name>A0A8H6SHK9_9AGAR</name>
<keyword evidence="2" id="KW-0560">Oxidoreductase</keyword>
<dbReference type="SUPFAM" id="SSF51735">
    <property type="entry name" value="NAD(P)-binding Rossmann-fold domains"/>
    <property type="match status" value="1"/>
</dbReference>